<evidence type="ECO:0008006" key="3">
    <source>
        <dbReference type="Google" id="ProtNLM"/>
    </source>
</evidence>
<reference evidence="2" key="1">
    <citation type="journal article" date="2019" name="Int. J. Syst. Evol. Microbiol.">
        <title>The Global Catalogue of Microorganisms (GCM) 10K type strain sequencing project: providing services to taxonomists for standard genome sequencing and annotation.</title>
        <authorList>
            <consortium name="The Broad Institute Genomics Platform"/>
            <consortium name="The Broad Institute Genome Sequencing Center for Infectious Disease"/>
            <person name="Wu L."/>
            <person name="Ma J."/>
        </authorList>
    </citation>
    <scope>NUCLEOTIDE SEQUENCE [LARGE SCALE GENOMIC DNA]</scope>
    <source>
        <strain evidence="2">NBRC 106310</strain>
    </source>
</reference>
<accession>A0ABM8FR80</accession>
<protein>
    <recommendedName>
        <fullName evidence="3">Transposase</fullName>
    </recommendedName>
</protein>
<keyword evidence="2" id="KW-1185">Reference proteome</keyword>
<dbReference type="Proteomes" id="UP001321543">
    <property type="component" value="Chromosome"/>
</dbReference>
<proteinExistence type="predicted"/>
<sequence>MPLRALARAGQKWWFTHQRLRSAHHVLHRLVLAGHLFTFLDPKLAELKISSTTNKIEGGINSPLRRILTHHRGLSEHHQRRALEWWLYTNTDPAHPPPAMLNNTNDPDDAVDFADDETDTAEVSLYDTALSAEEGLWNRSGWLRSR</sequence>
<organism evidence="1 2">
    <name type="scientific">Microbacterium suwonense</name>
    <dbReference type="NCBI Taxonomy" id="683047"/>
    <lineage>
        <taxon>Bacteria</taxon>
        <taxon>Bacillati</taxon>
        <taxon>Actinomycetota</taxon>
        <taxon>Actinomycetes</taxon>
        <taxon>Micrococcales</taxon>
        <taxon>Microbacteriaceae</taxon>
        <taxon>Microbacterium</taxon>
    </lineage>
</organism>
<evidence type="ECO:0000313" key="2">
    <source>
        <dbReference type="Proteomes" id="UP001321543"/>
    </source>
</evidence>
<dbReference type="EMBL" id="AP027728">
    <property type="protein sequence ID" value="BDZ37849.1"/>
    <property type="molecule type" value="Genomic_DNA"/>
</dbReference>
<dbReference type="RefSeq" id="WP_286301686.1">
    <property type="nucleotide sequence ID" value="NZ_AP027728.1"/>
</dbReference>
<gene>
    <name evidence="1" type="ORF">GCM10025863_04630</name>
</gene>
<evidence type="ECO:0000313" key="1">
    <source>
        <dbReference type="EMBL" id="BDZ37849.1"/>
    </source>
</evidence>
<name>A0ABM8FR80_9MICO</name>